<organism evidence="2 3">
    <name type="scientific">Hyphopichia burtonii NRRL Y-1933</name>
    <dbReference type="NCBI Taxonomy" id="984485"/>
    <lineage>
        <taxon>Eukaryota</taxon>
        <taxon>Fungi</taxon>
        <taxon>Dikarya</taxon>
        <taxon>Ascomycota</taxon>
        <taxon>Saccharomycotina</taxon>
        <taxon>Pichiomycetes</taxon>
        <taxon>Debaryomycetaceae</taxon>
        <taxon>Hyphopichia</taxon>
    </lineage>
</organism>
<keyword evidence="3" id="KW-1185">Reference proteome</keyword>
<dbReference type="Proteomes" id="UP000095085">
    <property type="component" value="Unassembled WGS sequence"/>
</dbReference>
<evidence type="ECO:0000313" key="3">
    <source>
        <dbReference type="Proteomes" id="UP000095085"/>
    </source>
</evidence>
<dbReference type="Pfam" id="PF11704">
    <property type="entry name" value="Folliculin"/>
    <property type="match status" value="1"/>
</dbReference>
<dbReference type="GeneID" id="30992639"/>
<gene>
    <name evidence="2" type="ORF">HYPBUDRAFT_100996</name>
</gene>
<dbReference type="STRING" id="984485.A0A1E4RRZ4"/>
<dbReference type="InterPro" id="IPR037521">
    <property type="entry name" value="FLCN/SMCR8_DENN"/>
</dbReference>
<dbReference type="PANTHER" id="PTHR31441:SF2">
    <property type="entry name" value="FOLLICULIN"/>
    <property type="match status" value="1"/>
</dbReference>
<name>A0A1E4RRZ4_9ASCO</name>
<evidence type="ECO:0000259" key="1">
    <source>
        <dbReference type="PROSITE" id="PS51834"/>
    </source>
</evidence>
<feature type="domain" description="UDENN FLCN/SMCR8-type" evidence="1">
    <location>
        <begin position="52"/>
        <end position="232"/>
    </location>
</feature>
<dbReference type="InterPro" id="IPR037520">
    <property type="entry name" value="Folliculin/SMCR8_longin"/>
</dbReference>
<accession>A0A1E4RRZ4</accession>
<dbReference type="GO" id="GO:0005829">
    <property type="term" value="C:cytosol"/>
    <property type="evidence" value="ECO:0007669"/>
    <property type="project" value="TreeGrafter"/>
</dbReference>
<dbReference type="AlphaFoldDB" id="A0A1E4RRZ4"/>
<sequence length="232" mass="26479">VSMANYIVCLAHFCEIHGPSSISCTQYTTPELKSQYLLPAKSKLQTCASCKLVLPDDSINVVTKENNQLGDLKNNRDNSIFISTHYPVSQKRYTSLMKLVMKSLSVETTSDLSKPIFYGDIINGYCINKVFKIKDVNARGGERKYSFMVISDSESELLSKWDIVSQYLNEFISLIQKQVNLNNSTNSNIFVDNERYLRRSMNKPRSLVELTNDAQIFVKIHLWAVELLKDID</sequence>
<dbReference type="EMBL" id="KV454538">
    <property type="protein sequence ID" value="ODV69961.1"/>
    <property type="molecule type" value="Genomic_DNA"/>
</dbReference>
<dbReference type="GO" id="GO:0005096">
    <property type="term" value="F:GTPase activator activity"/>
    <property type="evidence" value="ECO:0007669"/>
    <property type="project" value="InterPro"/>
</dbReference>
<evidence type="ECO:0000313" key="2">
    <source>
        <dbReference type="EMBL" id="ODV69961.1"/>
    </source>
</evidence>
<dbReference type="PROSITE" id="PS51834">
    <property type="entry name" value="DENN_FLCN_SMCR8"/>
    <property type="match status" value="1"/>
</dbReference>
<proteinExistence type="predicted"/>
<dbReference type="InterPro" id="IPR021713">
    <property type="entry name" value="Folliculin"/>
</dbReference>
<dbReference type="RefSeq" id="XP_020079028.1">
    <property type="nucleotide sequence ID" value="XM_020218089.1"/>
</dbReference>
<protein>
    <recommendedName>
        <fullName evidence="1">UDENN FLCN/SMCR8-type domain-containing protein</fullName>
    </recommendedName>
</protein>
<reference evidence="3" key="1">
    <citation type="submission" date="2016-05" db="EMBL/GenBank/DDBJ databases">
        <title>Comparative genomics of biotechnologically important yeasts.</title>
        <authorList>
            <consortium name="DOE Joint Genome Institute"/>
            <person name="Riley R."/>
            <person name="Haridas S."/>
            <person name="Wolfe K.H."/>
            <person name="Lopes M.R."/>
            <person name="Hittinger C.T."/>
            <person name="Goker M."/>
            <person name="Salamov A."/>
            <person name="Wisecaver J."/>
            <person name="Long T.M."/>
            <person name="Aerts A.L."/>
            <person name="Barry K."/>
            <person name="Choi C."/>
            <person name="Clum A."/>
            <person name="Coughlan A.Y."/>
            <person name="Deshpande S."/>
            <person name="Douglass A.P."/>
            <person name="Hanson S.J."/>
            <person name="Klenk H.-P."/>
            <person name="Labutti K."/>
            <person name="Lapidus A."/>
            <person name="Lindquist E."/>
            <person name="Lipzen A."/>
            <person name="Meier-Kolthoff J.P."/>
            <person name="Ohm R.A."/>
            <person name="Otillar R.P."/>
            <person name="Pangilinan J."/>
            <person name="Peng Y."/>
            <person name="Rokas A."/>
            <person name="Rosa C.A."/>
            <person name="Scheuner C."/>
            <person name="Sibirny A.A."/>
            <person name="Slot J.C."/>
            <person name="Stielow J.B."/>
            <person name="Sun H."/>
            <person name="Kurtzman C.P."/>
            <person name="Blackwell M."/>
            <person name="Grigoriev I.V."/>
            <person name="Jeffries T.W."/>
        </authorList>
    </citation>
    <scope>NUCLEOTIDE SEQUENCE [LARGE SCALE GENOMIC DNA]</scope>
    <source>
        <strain evidence="3">NRRL Y-1933</strain>
    </source>
</reference>
<dbReference type="OrthoDB" id="5599713at2759"/>
<dbReference type="GO" id="GO:1904263">
    <property type="term" value="P:positive regulation of TORC1 signaling"/>
    <property type="evidence" value="ECO:0007669"/>
    <property type="project" value="TreeGrafter"/>
</dbReference>
<feature type="non-terminal residue" evidence="2">
    <location>
        <position position="1"/>
    </location>
</feature>
<dbReference type="PANTHER" id="PTHR31441">
    <property type="entry name" value="FOLLICULIN FAMILY MEMBER"/>
    <property type="match status" value="1"/>
</dbReference>